<reference evidence="2 3" key="1">
    <citation type="journal article" date="2023" name="Hortic Res">
        <title>Pangenome of water caltrop reveals structural variations and asymmetric subgenome divergence after allopolyploidization.</title>
        <authorList>
            <person name="Zhang X."/>
            <person name="Chen Y."/>
            <person name="Wang L."/>
            <person name="Yuan Y."/>
            <person name="Fang M."/>
            <person name="Shi L."/>
            <person name="Lu R."/>
            <person name="Comes H.P."/>
            <person name="Ma Y."/>
            <person name="Chen Y."/>
            <person name="Huang G."/>
            <person name="Zhou Y."/>
            <person name="Zheng Z."/>
            <person name="Qiu Y."/>
        </authorList>
    </citation>
    <scope>NUCLEOTIDE SEQUENCE [LARGE SCALE GENOMIC DNA]</scope>
    <source>
        <strain evidence="2">F231</strain>
    </source>
</reference>
<comment type="caution">
    <text evidence="2">The sequence shown here is derived from an EMBL/GenBank/DDBJ whole genome shotgun (WGS) entry which is preliminary data.</text>
</comment>
<accession>A0AAN7LWY6</accession>
<keyword evidence="1" id="KW-1133">Transmembrane helix</keyword>
<gene>
    <name evidence="2" type="ORF">SAY86_011385</name>
</gene>
<protein>
    <submittedName>
        <fullName evidence="2">Uncharacterized protein</fullName>
    </submittedName>
</protein>
<feature type="transmembrane region" description="Helical" evidence="1">
    <location>
        <begin position="104"/>
        <end position="124"/>
    </location>
</feature>
<organism evidence="2 3">
    <name type="scientific">Trapa natans</name>
    <name type="common">Water chestnut</name>
    <dbReference type="NCBI Taxonomy" id="22666"/>
    <lineage>
        <taxon>Eukaryota</taxon>
        <taxon>Viridiplantae</taxon>
        <taxon>Streptophyta</taxon>
        <taxon>Embryophyta</taxon>
        <taxon>Tracheophyta</taxon>
        <taxon>Spermatophyta</taxon>
        <taxon>Magnoliopsida</taxon>
        <taxon>eudicotyledons</taxon>
        <taxon>Gunneridae</taxon>
        <taxon>Pentapetalae</taxon>
        <taxon>rosids</taxon>
        <taxon>malvids</taxon>
        <taxon>Myrtales</taxon>
        <taxon>Lythraceae</taxon>
        <taxon>Trapa</taxon>
    </lineage>
</organism>
<evidence type="ECO:0000256" key="1">
    <source>
        <dbReference type="SAM" id="Phobius"/>
    </source>
</evidence>
<dbReference type="Proteomes" id="UP001346149">
    <property type="component" value="Unassembled WGS sequence"/>
</dbReference>
<dbReference type="AlphaFoldDB" id="A0AAN7LWY6"/>
<evidence type="ECO:0000313" key="3">
    <source>
        <dbReference type="Proteomes" id="UP001346149"/>
    </source>
</evidence>
<keyword evidence="1" id="KW-0472">Membrane</keyword>
<keyword evidence="1" id="KW-0812">Transmembrane</keyword>
<keyword evidence="3" id="KW-1185">Reference proteome</keyword>
<sequence length="185" mass="21305">MDCCRQTILRGDEIGKKARRFVLREEKFYGCKGRADEAISRFSEIALFFVTTIAFEDTLCTAALIYCHFEYQEKFNPIDVYSLEVADPSLDDDGRPKRTGHKRMVLCGLLQYLSLYVTAVAYVITVSTSMRAVHRANCYHKEGHNATCNTMQAFSDICRDMMTYSFLLDRSSSDVLSQQWFYRSS</sequence>
<proteinExistence type="predicted"/>
<evidence type="ECO:0000313" key="2">
    <source>
        <dbReference type="EMBL" id="KAK4787552.1"/>
    </source>
</evidence>
<dbReference type="EMBL" id="JAXQNO010000012">
    <property type="protein sequence ID" value="KAK4787552.1"/>
    <property type="molecule type" value="Genomic_DNA"/>
</dbReference>
<name>A0AAN7LWY6_TRANT</name>